<comment type="caution">
    <text evidence="1">The sequence shown here is derived from an EMBL/GenBank/DDBJ whole genome shotgun (WGS) entry which is preliminary data.</text>
</comment>
<sequence length="43" mass="5146">MTRDDLTNEQWTRIEPLIRGGRRDERGPRSDDRTFLNAVIWMA</sequence>
<accession>A0A934MCN7</accession>
<organism evidence="1 2">
    <name type="scientific">Acuticoccus mangrovi</name>
    <dbReference type="NCBI Taxonomy" id="2796142"/>
    <lineage>
        <taxon>Bacteria</taxon>
        <taxon>Pseudomonadati</taxon>
        <taxon>Pseudomonadota</taxon>
        <taxon>Alphaproteobacteria</taxon>
        <taxon>Hyphomicrobiales</taxon>
        <taxon>Amorphaceae</taxon>
        <taxon>Acuticoccus</taxon>
    </lineage>
</organism>
<evidence type="ECO:0000313" key="1">
    <source>
        <dbReference type="EMBL" id="MBJ3775467.1"/>
    </source>
</evidence>
<dbReference type="AlphaFoldDB" id="A0A934MCN7"/>
<proteinExistence type="predicted"/>
<dbReference type="EMBL" id="JAEKJA010000005">
    <property type="protein sequence ID" value="MBJ3775467.1"/>
    <property type="molecule type" value="Genomic_DNA"/>
</dbReference>
<evidence type="ECO:0000313" key="2">
    <source>
        <dbReference type="Proteomes" id="UP000609531"/>
    </source>
</evidence>
<dbReference type="RefSeq" id="WP_198881361.1">
    <property type="nucleotide sequence ID" value="NZ_JAEKJA010000005.1"/>
</dbReference>
<gene>
    <name evidence="1" type="ORF">JCR33_07205</name>
</gene>
<protein>
    <submittedName>
        <fullName evidence="1">Transposase</fullName>
    </submittedName>
</protein>
<dbReference type="Proteomes" id="UP000609531">
    <property type="component" value="Unassembled WGS sequence"/>
</dbReference>
<name>A0A934MCN7_9HYPH</name>
<reference evidence="1" key="1">
    <citation type="submission" date="2020-12" db="EMBL/GenBank/DDBJ databases">
        <title>Bacterial taxonomy.</title>
        <authorList>
            <person name="Pan X."/>
        </authorList>
    </citation>
    <scope>NUCLEOTIDE SEQUENCE</scope>
    <source>
        <strain evidence="1">B2012</strain>
    </source>
</reference>
<keyword evidence="2" id="KW-1185">Reference proteome</keyword>